<proteinExistence type="predicted"/>
<reference evidence="2" key="1">
    <citation type="submission" date="2021-03" db="EMBL/GenBank/DDBJ databases">
        <title>Comparative genomics and phylogenomic investigation of the class Geoglossomycetes provide insights into ecological specialization and systematics.</title>
        <authorList>
            <person name="Melie T."/>
            <person name="Pirro S."/>
            <person name="Miller A.N."/>
            <person name="Quandt A."/>
        </authorList>
    </citation>
    <scope>NUCLEOTIDE SEQUENCE</scope>
    <source>
        <strain evidence="2">CAQ_001_2017</strain>
    </source>
</reference>
<dbReference type="Proteomes" id="UP000750711">
    <property type="component" value="Unassembled WGS sequence"/>
</dbReference>
<dbReference type="EMBL" id="JAGHQM010000921">
    <property type="protein sequence ID" value="KAH0557072.1"/>
    <property type="molecule type" value="Genomic_DNA"/>
</dbReference>
<keyword evidence="3" id="KW-1185">Reference proteome</keyword>
<comment type="caution">
    <text evidence="2">The sequence shown here is derived from an EMBL/GenBank/DDBJ whole genome shotgun (WGS) entry which is preliminary data.</text>
</comment>
<evidence type="ECO:0000313" key="2">
    <source>
        <dbReference type="EMBL" id="KAH0557072.1"/>
    </source>
</evidence>
<feature type="region of interest" description="Disordered" evidence="1">
    <location>
        <begin position="199"/>
        <end position="267"/>
    </location>
</feature>
<organism evidence="2 3">
    <name type="scientific">Trichoglossum hirsutum</name>
    <dbReference type="NCBI Taxonomy" id="265104"/>
    <lineage>
        <taxon>Eukaryota</taxon>
        <taxon>Fungi</taxon>
        <taxon>Dikarya</taxon>
        <taxon>Ascomycota</taxon>
        <taxon>Pezizomycotina</taxon>
        <taxon>Geoglossomycetes</taxon>
        <taxon>Geoglossales</taxon>
        <taxon>Geoglossaceae</taxon>
        <taxon>Trichoglossum</taxon>
    </lineage>
</organism>
<evidence type="ECO:0000256" key="1">
    <source>
        <dbReference type="SAM" id="MobiDB-lite"/>
    </source>
</evidence>
<gene>
    <name evidence="2" type="ORF">GP486_005141</name>
</gene>
<dbReference type="AlphaFoldDB" id="A0A9P8L9U6"/>
<evidence type="ECO:0000313" key="3">
    <source>
        <dbReference type="Proteomes" id="UP000750711"/>
    </source>
</evidence>
<accession>A0A9P8L9U6</accession>
<sequence>MASPGPSDRATGELEKVSEDIYQSTLDQKNLIIVLLLAEPATLWDPEQKKLLHNFMEQPVADITKKLDRYFWRNAAPSISRSYSPHFQARFYPSDLEKQFNHLVWDLSRRSNPIIGPKEKPEVPQRRFSWEENWILYCYGLEMPLLVREFPTAFGHYVDWADFIKLLCASPRFPKGIDREQVKHDIEVIKGVFETGNTDSDSLGLRPSSLPIQKRRSSQNLRGTAKKTKSDDGSNAGTQSPLLGEAGSEEGGKLGEAQVGSVPQAWD</sequence>
<protein>
    <submittedName>
        <fullName evidence="2">Uncharacterized protein</fullName>
    </submittedName>
</protein>
<name>A0A9P8L9U6_9PEZI</name>